<dbReference type="SMART" id="SM00028">
    <property type="entry name" value="TPR"/>
    <property type="match status" value="2"/>
</dbReference>
<feature type="transmembrane region" description="Helical" evidence="2">
    <location>
        <begin position="217"/>
        <end position="236"/>
    </location>
</feature>
<dbReference type="SUPFAM" id="SSF48452">
    <property type="entry name" value="TPR-like"/>
    <property type="match status" value="1"/>
</dbReference>
<dbReference type="AlphaFoldDB" id="A0A8J7P770"/>
<organism evidence="3 4">
    <name type="scientific">Candidatus Obscuribacter phosphatis</name>
    <dbReference type="NCBI Taxonomy" id="1906157"/>
    <lineage>
        <taxon>Bacteria</taxon>
        <taxon>Bacillati</taxon>
        <taxon>Candidatus Melainabacteria</taxon>
        <taxon>Candidatus Obscuribacterales</taxon>
        <taxon>Candidatus Obscuribacteraceae</taxon>
        <taxon>Candidatus Obscuribacter</taxon>
    </lineage>
</organism>
<feature type="transmembrane region" description="Helical" evidence="2">
    <location>
        <begin position="64"/>
        <end position="88"/>
    </location>
</feature>
<comment type="caution">
    <text evidence="3">The sequence shown here is derived from an EMBL/GenBank/DDBJ whole genome shotgun (WGS) entry which is preliminary data.</text>
</comment>
<name>A0A8J7P770_9BACT</name>
<feature type="repeat" description="TPR" evidence="1">
    <location>
        <begin position="237"/>
        <end position="270"/>
    </location>
</feature>
<protein>
    <recommendedName>
        <fullName evidence="5">Tetratricopeptide repeat protein</fullName>
    </recommendedName>
</protein>
<reference evidence="3" key="1">
    <citation type="submission" date="2021-02" db="EMBL/GenBank/DDBJ databases">
        <title>Genome-Resolved Metagenomics of a Microbial Community Performing Photosynthetic Biological Nutrient Removal.</title>
        <authorList>
            <person name="Mcdaniel E.A."/>
        </authorList>
    </citation>
    <scope>NUCLEOTIDE SEQUENCE</scope>
    <source>
        <strain evidence="3">UWPOB_OBS1</strain>
    </source>
</reference>
<evidence type="ECO:0000256" key="1">
    <source>
        <dbReference type="PROSITE-ProRule" id="PRU00339"/>
    </source>
</evidence>
<sequence>MTCPYRDLAAEGKGEGLLFPFDEKALAQLARGTAVVIATCLALPDAIAIIPTSTSAVSWGLRLIGIWTIAAVAWFVGFLFLTGVFRLISGGVVLTARGLKVSRFDRLIPYETIHSLSLEPNYFFTRIFSLPETARRLTVLFDLGFGGSIVKKFLFPNFLPSFFFTTATFDSLVLHLVERCGMVQPAEPALVSGFSLSRPGELTRIAATFRFMAKQRVLVTFIIAISLVSFLGRKAVVNFAYNQGNKVYSQGRYDSAREYFEWAVKTDPTFAAGWNLLGQTHYRLAERNLTDFKKARSCWRTAILCKLDFVEPRINLARIALIDRDFDEALRLLVHAGKLAPSDALSRLMEAELLLKMGRLDACAAQLAQVKVMAESKAGLTRSQQMLADCLSAQCKFYSGDKKAASAAIGGYSLEPANYHNDENVTLLLSSRALVDGRPDLAEAAVQRQPNNPDVLLQAAFVYLQQPGLKPTRFKEDARCRSLLNLAAARSGGVNPWVGTLYCQLAFLGHDRPAALAFAKQALLVPEQNQDAVALSYLSEILKKNNCLELSKEAEGRAFALRARKLDRQFSILPS</sequence>
<keyword evidence="2" id="KW-1133">Transmembrane helix</keyword>
<proteinExistence type="predicted"/>
<dbReference type="PROSITE" id="PS50005">
    <property type="entry name" value="TPR"/>
    <property type="match status" value="1"/>
</dbReference>
<evidence type="ECO:0000313" key="3">
    <source>
        <dbReference type="EMBL" id="MBN8660149.1"/>
    </source>
</evidence>
<evidence type="ECO:0000313" key="4">
    <source>
        <dbReference type="Proteomes" id="UP000664277"/>
    </source>
</evidence>
<dbReference type="Gene3D" id="1.25.40.10">
    <property type="entry name" value="Tetratricopeptide repeat domain"/>
    <property type="match status" value="1"/>
</dbReference>
<evidence type="ECO:0008006" key="5">
    <source>
        <dbReference type="Google" id="ProtNLM"/>
    </source>
</evidence>
<evidence type="ECO:0000256" key="2">
    <source>
        <dbReference type="SAM" id="Phobius"/>
    </source>
</evidence>
<accession>A0A8J7P770</accession>
<keyword evidence="2" id="KW-0812">Transmembrane</keyword>
<keyword evidence="1" id="KW-0802">TPR repeat</keyword>
<dbReference type="Proteomes" id="UP000664277">
    <property type="component" value="Unassembled WGS sequence"/>
</dbReference>
<dbReference type="EMBL" id="JAFLCK010000008">
    <property type="protein sequence ID" value="MBN8660149.1"/>
    <property type="molecule type" value="Genomic_DNA"/>
</dbReference>
<dbReference type="InterPro" id="IPR011990">
    <property type="entry name" value="TPR-like_helical_dom_sf"/>
</dbReference>
<feature type="transmembrane region" description="Helical" evidence="2">
    <location>
        <begin position="34"/>
        <end position="52"/>
    </location>
</feature>
<dbReference type="InterPro" id="IPR019734">
    <property type="entry name" value="TPR_rpt"/>
</dbReference>
<keyword evidence="2" id="KW-0472">Membrane</keyword>
<gene>
    <name evidence="3" type="ORF">J0M35_07280</name>
</gene>